<name>A0A4E0R581_FASHE</name>
<dbReference type="Gene3D" id="3.90.190.10">
    <property type="entry name" value="Protein tyrosine phosphatase superfamily"/>
    <property type="match status" value="1"/>
</dbReference>
<dbReference type="InterPro" id="IPR003595">
    <property type="entry name" value="Tyr_Pase_cat"/>
</dbReference>
<keyword evidence="5" id="KW-1185">Reference proteome</keyword>
<dbReference type="Pfam" id="PF22784">
    <property type="entry name" value="PTP-SAK"/>
    <property type="match status" value="1"/>
</dbReference>
<sequence length="150" mass="16765">MSRPPSNFSWVSESVAGFAFPYGEDEWNYLANVAKLSHVITMCHECPSYASKFPTIQHHHLPVDDLTAASLPIIKKAMKVIQDAEAKNEKVGVHCQLGQGRAGTILACYLAMKHGWDGDKAIRELRRLRPQSIDCDQERAVRQYAKSLGI</sequence>
<dbReference type="InterPro" id="IPR029021">
    <property type="entry name" value="Prot-tyrosine_phosphatase-like"/>
</dbReference>
<reference evidence="4" key="1">
    <citation type="submission" date="2019-03" db="EMBL/GenBank/DDBJ databases">
        <title>Improved annotation for the trematode Fasciola hepatica.</title>
        <authorList>
            <person name="Choi Y.-J."/>
            <person name="Martin J."/>
            <person name="Mitreva M."/>
        </authorList>
    </citation>
    <scope>NUCLEOTIDE SEQUENCE [LARGE SCALE GENOMIC DNA]</scope>
</reference>
<dbReference type="GO" id="GO:0016791">
    <property type="term" value="F:phosphatase activity"/>
    <property type="evidence" value="ECO:0007669"/>
    <property type="project" value="UniProtKB-ARBA"/>
</dbReference>
<dbReference type="PROSITE" id="PS50054">
    <property type="entry name" value="TYR_PHOSPHATASE_DUAL"/>
    <property type="match status" value="1"/>
</dbReference>
<evidence type="ECO:0000313" key="4">
    <source>
        <dbReference type="EMBL" id="THD23629.1"/>
    </source>
</evidence>
<proteinExistence type="predicted"/>
<feature type="domain" description="Tyrosine specific protein phosphatases" evidence="3">
    <location>
        <begin position="71"/>
        <end position="140"/>
    </location>
</feature>
<evidence type="ECO:0000256" key="1">
    <source>
        <dbReference type="ARBA" id="ARBA00022801"/>
    </source>
</evidence>
<protein>
    <submittedName>
        <fullName evidence="4">Dual specificity phosphatase</fullName>
    </submittedName>
</protein>
<dbReference type="AlphaFoldDB" id="A0A4E0R581"/>
<gene>
    <name evidence="4" type="ORF">D915_005526</name>
</gene>
<dbReference type="InterPro" id="IPR000387">
    <property type="entry name" value="Tyr_Pase_dom"/>
</dbReference>
<evidence type="ECO:0000313" key="5">
    <source>
        <dbReference type="Proteomes" id="UP000230066"/>
    </source>
</evidence>
<dbReference type="SMART" id="SM00195">
    <property type="entry name" value="DSPc"/>
    <property type="match status" value="1"/>
</dbReference>
<accession>A0A4E0R581</accession>
<dbReference type="EMBL" id="JXXN02002037">
    <property type="protein sequence ID" value="THD23629.1"/>
    <property type="molecule type" value="Genomic_DNA"/>
</dbReference>
<dbReference type="PROSITE" id="PS50056">
    <property type="entry name" value="TYR_PHOSPHATASE_2"/>
    <property type="match status" value="1"/>
</dbReference>
<dbReference type="InterPro" id="IPR050561">
    <property type="entry name" value="PTP"/>
</dbReference>
<organism evidence="4 5">
    <name type="scientific">Fasciola hepatica</name>
    <name type="common">Liver fluke</name>
    <dbReference type="NCBI Taxonomy" id="6192"/>
    <lineage>
        <taxon>Eukaryota</taxon>
        <taxon>Metazoa</taxon>
        <taxon>Spiralia</taxon>
        <taxon>Lophotrochozoa</taxon>
        <taxon>Platyhelminthes</taxon>
        <taxon>Trematoda</taxon>
        <taxon>Digenea</taxon>
        <taxon>Plagiorchiida</taxon>
        <taxon>Echinostomata</taxon>
        <taxon>Echinostomatoidea</taxon>
        <taxon>Fasciolidae</taxon>
        <taxon>Fasciola</taxon>
    </lineage>
</organism>
<dbReference type="InterPro" id="IPR057023">
    <property type="entry name" value="PTP-SAK"/>
</dbReference>
<feature type="domain" description="Tyrosine-protein phosphatase" evidence="2">
    <location>
        <begin position="7"/>
        <end position="150"/>
    </location>
</feature>
<dbReference type="Proteomes" id="UP000230066">
    <property type="component" value="Unassembled WGS sequence"/>
</dbReference>
<dbReference type="SMART" id="SM00404">
    <property type="entry name" value="PTPc_motif"/>
    <property type="match status" value="1"/>
</dbReference>
<dbReference type="SUPFAM" id="SSF52799">
    <property type="entry name" value="(Phosphotyrosine protein) phosphatases II"/>
    <property type="match status" value="1"/>
</dbReference>
<comment type="caution">
    <text evidence="4">The sequence shown here is derived from an EMBL/GenBank/DDBJ whole genome shotgun (WGS) entry which is preliminary data.</text>
</comment>
<evidence type="ECO:0000259" key="2">
    <source>
        <dbReference type="PROSITE" id="PS50054"/>
    </source>
</evidence>
<dbReference type="PANTHER" id="PTHR23339">
    <property type="entry name" value="TYROSINE SPECIFIC PROTEIN PHOSPHATASE AND DUAL SPECIFICITY PROTEIN PHOSPHATASE"/>
    <property type="match status" value="1"/>
</dbReference>
<keyword evidence="1" id="KW-0378">Hydrolase</keyword>
<evidence type="ECO:0000259" key="3">
    <source>
        <dbReference type="PROSITE" id="PS50056"/>
    </source>
</evidence>
<dbReference type="InterPro" id="IPR020422">
    <property type="entry name" value="TYR_PHOSPHATASE_DUAL_dom"/>
</dbReference>